<keyword evidence="2" id="KW-1185">Reference proteome</keyword>
<sequence>MKFSFRDAINGQQAHIRETFEIEDPIFNRSDIRRIAPVNVDLTAAAEDDDLVGVTGKLTTTLDVNCSRCLTPHTETVVIPFHEHFKLTDSTTDLPADDADDVIYVTDERVNLIPYVEEAVFVHLPFTTLCREDCKGLCPTCGTNRNDKDCGCSNERIDPRLAGLKDFFKN</sequence>
<name>A0A559J2D1_9BACL</name>
<evidence type="ECO:0000313" key="1">
    <source>
        <dbReference type="EMBL" id="TVX94023.1"/>
    </source>
</evidence>
<organism evidence="1 2">
    <name type="scientific">Paenibacillus agilis</name>
    <dbReference type="NCBI Taxonomy" id="3020863"/>
    <lineage>
        <taxon>Bacteria</taxon>
        <taxon>Bacillati</taxon>
        <taxon>Bacillota</taxon>
        <taxon>Bacilli</taxon>
        <taxon>Bacillales</taxon>
        <taxon>Paenibacillaceae</taxon>
        <taxon>Paenibacillus</taxon>
    </lineage>
</organism>
<dbReference type="OrthoDB" id="9790372at2"/>
<dbReference type="InterPro" id="IPR003772">
    <property type="entry name" value="YceD"/>
</dbReference>
<dbReference type="Proteomes" id="UP000318102">
    <property type="component" value="Unassembled WGS sequence"/>
</dbReference>
<dbReference type="Pfam" id="PF02620">
    <property type="entry name" value="YceD"/>
    <property type="match status" value="1"/>
</dbReference>
<gene>
    <name evidence="1" type="ORF">FPZ44_13745</name>
</gene>
<dbReference type="PANTHER" id="PTHR34374:SF1">
    <property type="entry name" value="LARGE RIBOSOMAL RNA SUBUNIT ACCUMULATION PROTEIN YCED HOMOLOG 1, CHLOROPLASTIC"/>
    <property type="match status" value="1"/>
</dbReference>
<dbReference type="PANTHER" id="PTHR34374">
    <property type="entry name" value="LARGE RIBOSOMAL RNA SUBUNIT ACCUMULATION PROTEIN YCED HOMOLOG 1, CHLOROPLASTIC"/>
    <property type="match status" value="1"/>
</dbReference>
<protein>
    <submittedName>
        <fullName evidence="1">DUF177 domain-containing protein</fullName>
    </submittedName>
</protein>
<proteinExistence type="predicted"/>
<dbReference type="EMBL" id="VNJK01000001">
    <property type="protein sequence ID" value="TVX94023.1"/>
    <property type="molecule type" value="Genomic_DNA"/>
</dbReference>
<dbReference type="AlphaFoldDB" id="A0A559J2D1"/>
<evidence type="ECO:0000313" key="2">
    <source>
        <dbReference type="Proteomes" id="UP000318102"/>
    </source>
</evidence>
<comment type="caution">
    <text evidence="1">The sequence shown here is derived from an EMBL/GenBank/DDBJ whole genome shotgun (WGS) entry which is preliminary data.</text>
</comment>
<reference evidence="1 2" key="1">
    <citation type="submission" date="2019-07" db="EMBL/GenBank/DDBJ databases">
        <authorList>
            <person name="Kim J."/>
        </authorList>
    </citation>
    <scope>NUCLEOTIDE SEQUENCE [LARGE SCALE GENOMIC DNA]</scope>
    <source>
        <strain evidence="1 2">N4</strain>
    </source>
</reference>
<dbReference type="RefSeq" id="WP_144991064.1">
    <property type="nucleotide sequence ID" value="NZ_VNJK01000001.1"/>
</dbReference>
<accession>A0A559J2D1</accession>